<evidence type="ECO:0000313" key="1">
    <source>
        <dbReference type="EMBL" id="ORT88877.1"/>
    </source>
</evidence>
<accession>A0A1X1PNT9</accession>
<keyword evidence="2" id="KW-1185">Reference proteome</keyword>
<proteinExistence type="predicted"/>
<comment type="caution">
    <text evidence="1">The sequence shown here is derived from an EMBL/GenBank/DDBJ whole genome shotgun (WGS) entry which is preliminary data.</text>
</comment>
<protein>
    <submittedName>
        <fullName evidence="1">Uncharacterized protein</fullName>
    </submittedName>
</protein>
<organism evidence="1 2">
    <name type="scientific">Burkholderia puraquae</name>
    <dbReference type="NCBI Taxonomy" id="1904757"/>
    <lineage>
        <taxon>Bacteria</taxon>
        <taxon>Pseudomonadati</taxon>
        <taxon>Pseudomonadota</taxon>
        <taxon>Betaproteobacteria</taxon>
        <taxon>Burkholderiales</taxon>
        <taxon>Burkholderiaceae</taxon>
        <taxon>Burkholderia</taxon>
        <taxon>Burkholderia cepacia complex</taxon>
    </lineage>
</organism>
<dbReference type="EMBL" id="NBYX01000001">
    <property type="protein sequence ID" value="ORT88877.1"/>
    <property type="molecule type" value="Genomic_DNA"/>
</dbReference>
<sequence>MESKTMATLENLIKQEKWDDALQYCHNHKDAAIPEINAVLATPRLNGTLENFMYHCLRQIRTAGAAVRLAEGFNRGGRENAYGLIENPRPEAYPILKARLKSPKDERDKDLLLTMAQMDVPVEQRVADVKPYLHAKDLDARQGAILGLALLGDPGSTERMAYELGTKYPQAKSNFLRVFYDFRAWRIPKFVPALIPVLNDPMPLNDIGIRMYLPGGGEQSTTPDEERYCRARDYALNIIVKTLNLDLPFKIKDQTTYTKEQRDLVKQKLRDRGYTVTDEPYPATSD</sequence>
<dbReference type="AlphaFoldDB" id="A0A1X1PNT9"/>
<dbReference type="Proteomes" id="UP000193146">
    <property type="component" value="Unassembled WGS sequence"/>
</dbReference>
<reference evidence="1 2" key="1">
    <citation type="submission" date="2017-04" db="EMBL/GenBank/DDBJ databases">
        <title>Burkholderia puraquae sp. nov., a novel Burkholderia cepacia complex species from hospital setting samples.</title>
        <authorList>
            <person name="Martina P."/>
            <person name="Leguizamon M."/>
            <person name="Prieto C."/>
            <person name="Sousa S."/>
            <person name="Montanaro P."/>
            <person name="Draghi W."/>
            <person name="Staembler M."/>
            <person name="Bettiol M."/>
            <person name="Figoli C."/>
            <person name="Palau J."/>
            <person name="Alvarez F."/>
            <person name="Benetti S."/>
            <person name="Anchat E."/>
            <person name="Vescina C."/>
            <person name="Ferreras J."/>
            <person name="Lasch P."/>
            <person name="Lagares A."/>
            <person name="Zorreguieta A."/>
            <person name="Yantorno O."/>
            <person name="Bosch A."/>
        </authorList>
    </citation>
    <scope>NUCLEOTIDE SEQUENCE [LARGE SCALE GENOMIC DNA]</scope>
    <source>
        <strain evidence="1 2">CAMPA 1040</strain>
    </source>
</reference>
<gene>
    <name evidence="1" type="ORF">B7G54_01465</name>
</gene>
<name>A0A1X1PNT9_9BURK</name>
<evidence type="ECO:0000313" key="2">
    <source>
        <dbReference type="Proteomes" id="UP000193146"/>
    </source>
</evidence>